<sequence length="70" mass="8209">MSALLAVILLLCVRLYCVWICITLKFSAEIFRKPLSRYKPQPFYFFIKMSFPGKGLISVSFTFSNCTFRR</sequence>
<dbReference type="AlphaFoldDB" id="A0A6J4TQL4"/>
<dbReference type="EMBL" id="CADCVN010001358">
    <property type="protein sequence ID" value="CAA9529710.1"/>
    <property type="molecule type" value="Genomic_DNA"/>
</dbReference>
<accession>A0A6J4TQL4</accession>
<proteinExistence type="predicted"/>
<organism evidence="1">
    <name type="scientific">uncultured Segetibacter sp</name>
    <dbReference type="NCBI Taxonomy" id="481133"/>
    <lineage>
        <taxon>Bacteria</taxon>
        <taxon>Pseudomonadati</taxon>
        <taxon>Bacteroidota</taxon>
        <taxon>Chitinophagia</taxon>
        <taxon>Chitinophagales</taxon>
        <taxon>Chitinophagaceae</taxon>
        <taxon>Segetibacter</taxon>
        <taxon>environmental samples</taxon>
    </lineage>
</organism>
<protein>
    <submittedName>
        <fullName evidence="1">Uncharacterized protein</fullName>
    </submittedName>
</protein>
<name>A0A6J4TQL4_9BACT</name>
<evidence type="ECO:0000313" key="1">
    <source>
        <dbReference type="EMBL" id="CAA9529710.1"/>
    </source>
</evidence>
<gene>
    <name evidence="1" type="ORF">AVDCRST_MAG96-3474</name>
</gene>
<reference evidence="1" key="1">
    <citation type="submission" date="2020-02" db="EMBL/GenBank/DDBJ databases">
        <authorList>
            <person name="Meier V. D."/>
        </authorList>
    </citation>
    <scope>NUCLEOTIDE SEQUENCE</scope>
    <source>
        <strain evidence="1">AVDCRST_MAG96</strain>
    </source>
</reference>